<proteinExistence type="predicted"/>
<evidence type="ECO:0000313" key="2">
    <source>
        <dbReference type="EMBL" id="CAD2192937.1"/>
    </source>
</evidence>
<accession>A0A6V7X1S1</accession>
<evidence type="ECO:0000256" key="1">
    <source>
        <dbReference type="SAM" id="Phobius"/>
    </source>
</evidence>
<keyword evidence="1" id="KW-0812">Transmembrane</keyword>
<reference evidence="2 3" key="1">
    <citation type="submission" date="2020-08" db="EMBL/GenBank/DDBJ databases">
        <authorList>
            <person name="Koutsovoulos G."/>
            <person name="Danchin GJ E."/>
        </authorList>
    </citation>
    <scope>NUCLEOTIDE SEQUENCE [LARGE SCALE GENOMIC DNA]</scope>
</reference>
<protein>
    <submittedName>
        <fullName evidence="2">Uncharacterized protein</fullName>
    </submittedName>
</protein>
<keyword evidence="1" id="KW-1133">Transmembrane helix</keyword>
<keyword evidence="1" id="KW-0472">Membrane</keyword>
<dbReference type="EMBL" id="CAJEWN010000989">
    <property type="protein sequence ID" value="CAD2192937.1"/>
    <property type="molecule type" value="Genomic_DNA"/>
</dbReference>
<gene>
    <name evidence="2" type="ORF">MENT_LOCUS45862</name>
</gene>
<name>A0A6V7X1S1_MELEN</name>
<comment type="caution">
    <text evidence="2">The sequence shown here is derived from an EMBL/GenBank/DDBJ whole genome shotgun (WGS) entry which is preliminary data.</text>
</comment>
<evidence type="ECO:0000313" key="3">
    <source>
        <dbReference type="Proteomes" id="UP000580250"/>
    </source>
</evidence>
<organism evidence="2 3">
    <name type="scientific">Meloidogyne enterolobii</name>
    <name type="common">Root-knot nematode worm</name>
    <name type="synonym">Meloidogyne mayaguensis</name>
    <dbReference type="NCBI Taxonomy" id="390850"/>
    <lineage>
        <taxon>Eukaryota</taxon>
        <taxon>Metazoa</taxon>
        <taxon>Ecdysozoa</taxon>
        <taxon>Nematoda</taxon>
        <taxon>Chromadorea</taxon>
        <taxon>Rhabditida</taxon>
        <taxon>Tylenchina</taxon>
        <taxon>Tylenchomorpha</taxon>
        <taxon>Tylenchoidea</taxon>
        <taxon>Meloidogynidae</taxon>
        <taxon>Meloidogyninae</taxon>
        <taxon>Meloidogyne</taxon>
    </lineage>
</organism>
<sequence>MISPLSTKDGHFLYFIFLFLFKTFIFFTIVNANDKHSVYGSSGDFLKRFVAWKKGEPLQCPCGYKRILDSKDVYKNHKSFETEHFDTKIVFDFVGAGRFSASGVSYK</sequence>
<feature type="transmembrane region" description="Helical" evidence="1">
    <location>
        <begin position="12"/>
        <end position="32"/>
    </location>
</feature>
<dbReference type="AlphaFoldDB" id="A0A6V7X1S1"/>
<dbReference type="Proteomes" id="UP000580250">
    <property type="component" value="Unassembled WGS sequence"/>
</dbReference>